<name>A0AA41QQI4_9HYPH</name>
<dbReference type="AlphaFoldDB" id="A0AA41QQI4"/>
<evidence type="ECO:0000313" key="1">
    <source>
        <dbReference type="EMBL" id="MCI0128723.1"/>
    </source>
</evidence>
<comment type="caution">
    <text evidence="1">The sequence shown here is derived from an EMBL/GenBank/DDBJ whole genome shotgun (WGS) entry which is preliminary data.</text>
</comment>
<evidence type="ECO:0000313" key="2">
    <source>
        <dbReference type="Proteomes" id="UP001156140"/>
    </source>
</evidence>
<dbReference type="InterPro" id="IPR008861">
    <property type="entry name" value="GpX-like"/>
</dbReference>
<keyword evidence="2" id="KW-1185">Reference proteome</keyword>
<reference evidence="1" key="1">
    <citation type="submission" date="2022-03" db="EMBL/GenBank/DDBJ databases">
        <title>The complete genome sequence of a Methyloterrigena soli.</title>
        <authorList>
            <person name="Zi Z."/>
        </authorList>
    </citation>
    <scope>NUCLEOTIDE SEQUENCE</scope>
    <source>
        <strain evidence="1">M48</strain>
    </source>
</reference>
<sequence length="77" mass="8161">METIIVQRSRTTVDLLLWRRFGIAGARLVEATLQLNPGLAGLGPVLPIGTKVVLPDAPSVAEAGPLTQRLLDLFGGE</sequence>
<gene>
    <name evidence="1" type="ORF">ML536_17970</name>
</gene>
<proteinExistence type="predicted"/>
<organism evidence="1 2">
    <name type="scientific">Paradevosia shaoguanensis</name>
    <dbReference type="NCBI Taxonomy" id="1335043"/>
    <lineage>
        <taxon>Bacteria</taxon>
        <taxon>Pseudomonadati</taxon>
        <taxon>Pseudomonadota</taxon>
        <taxon>Alphaproteobacteria</taxon>
        <taxon>Hyphomicrobiales</taxon>
        <taxon>Devosiaceae</taxon>
        <taxon>Paradevosia</taxon>
    </lineage>
</organism>
<dbReference type="Pfam" id="PF05489">
    <property type="entry name" value="Phage_tail_X"/>
    <property type="match status" value="1"/>
</dbReference>
<dbReference type="RefSeq" id="WP_281736810.1">
    <property type="nucleotide sequence ID" value="NZ_JAKETQ010000002.1"/>
</dbReference>
<dbReference type="EMBL" id="JALAZD010000002">
    <property type="protein sequence ID" value="MCI0128723.1"/>
    <property type="molecule type" value="Genomic_DNA"/>
</dbReference>
<protein>
    <submittedName>
        <fullName evidence="1">Tail protein X</fullName>
    </submittedName>
</protein>
<accession>A0AA41QQI4</accession>
<dbReference type="Proteomes" id="UP001156140">
    <property type="component" value="Unassembled WGS sequence"/>
</dbReference>